<reference evidence="1 2" key="1">
    <citation type="submission" date="2019-11" db="EMBL/GenBank/DDBJ databases">
        <title>Whole genome sequence of Oryza granulata.</title>
        <authorList>
            <person name="Li W."/>
        </authorList>
    </citation>
    <scope>NUCLEOTIDE SEQUENCE [LARGE SCALE GENOMIC DNA]</scope>
    <source>
        <strain evidence="2">cv. Menghai</strain>
        <tissue evidence="1">Leaf</tissue>
    </source>
</reference>
<organism evidence="1 2">
    <name type="scientific">Oryza meyeriana var. granulata</name>
    <dbReference type="NCBI Taxonomy" id="110450"/>
    <lineage>
        <taxon>Eukaryota</taxon>
        <taxon>Viridiplantae</taxon>
        <taxon>Streptophyta</taxon>
        <taxon>Embryophyta</taxon>
        <taxon>Tracheophyta</taxon>
        <taxon>Spermatophyta</taxon>
        <taxon>Magnoliopsida</taxon>
        <taxon>Liliopsida</taxon>
        <taxon>Poales</taxon>
        <taxon>Poaceae</taxon>
        <taxon>BOP clade</taxon>
        <taxon>Oryzoideae</taxon>
        <taxon>Oryzeae</taxon>
        <taxon>Oryzinae</taxon>
        <taxon>Oryza</taxon>
        <taxon>Oryza meyeriana</taxon>
    </lineage>
</organism>
<dbReference type="Proteomes" id="UP000479710">
    <property type="component" value="Unassembled WGS sequence"/>
</dbReference>
<evidence type="ECO:0000313" key="2">
    <source>
        <dbReference type="Proteomes" id="UP000479710"/>
    </source>
</evidence>
<keyword evidence="2" id="KW-1185">Reference proteome</keyword>
<evidence type="ECO:0000313" key="1">
    <source>
        <dbReference type="EMBL" id="KAF0933209.1"/>
    </source>
</evidence>
<protein>
    <submittedName>
        <fullName evidence="1">Uncharacterized protein</fullName>
    </submittedName>
</protein>
<gene>
    <name evidence="1" type="ORF">E2562_016154</name>
</gene>
<dbReference type="AlphaFoldDB" id="A0A6G1F8P4"/>
<dbReference type="EMBL" id="SPHZ02000001">
    <property type="protein sequence ID" value="KAF0933209.1"/>
    <property type="molecule type" value="Genomic_DNA"/>
</dbReference>
<proteinExistence type="predicted"/>
<accession>A0A6G1F8P4</accession>
<name>A0A6G1F8P4_9ORYZ</name>
<sequence length="65" mass="6843">MDTELLPSFLPPRRLGCSSTAAIAQPFLDPSHSVYSPGFPPSASPATRHLLPPFAGKVSLPRTVG</sequence>
<comment type="caution">
    <text evidence="1">The sequence shown here is derived from an EMBL/GenBank/DDBJ whole genome shotgun (WGS) entry which is preliminary data.</text>
</comment>